<name>A0A9Q0RWK3_9DIPT</name>
<comment type="caution">
    <text evidence="3">The sequence shown here is derived from an EMBL/GenBank/DDBJ whole genome shotgun (WGS) entry which is preliminary data.</text>
</comment>
<evidence type="ECO:0000256" key="1">
    <source>
        <dbReference type="SAM" id="MobiDB-lite"/>
    </source>
</evidence>
<proteinExistence type="predicted"/>
<feature type="region of interest" description="Disordered" evidence="1">
    <location>
        <begin position="1"/>
        <end position="24"/>
    </location>
</feature>
<feature type="region of interest" description="Disordered" evidence="1">
    <location>
        <begin position="123"/>
        <end position="143"/>
    </location>
</feature>
<dbReference type="Pfam" id="PF13843">
    <property type="entry name" value="DDE_Tnp_1_7"/>
    <property type="match status" value="1"/>
</dbReference>
<dbReference type="PANTHER" id="PTHR46599:SF3">
    <property type="entry name" value="PIGGYBAC TRANSPOSABLE ELEMENT-DERIVED PROTEIN 4"/>
    <property type="match status" value="1"/>
</dbReference>
<feature type="domain" description="PiggyBac transposable element-derived protein" evidence="2">
    <location>
        <begin position="143"/>
        <end position="217"/>
    </location>
</feature>
<dbReference type="AlphaFoldDB" id="A0A9Q0RWK3"/>
<protein>
    <recommendedName>
        <fullName evidence="2">PiggyBac transposable element-derived protein domain-containing protein</fullName>
    </recommendedName>
</protein>
<gene>
    <name evidence="3" type="ORF">Bhyg_13545</name>
</gene>
<organism evidence="3 4">
    <name type="scientific">Pseudolycoriella hygida</name>
    <dbReference type="NCBI Taxonomy" id="35572"/>
    <lineage>
        <taxon>Eukaryota</taxon>
        <taxon>Metazoa</taxon>
        <taxon>Ecdysozoa</taxon>
        <taxon>Arthropoda</taxon>
        <taxon>Hexapoda</taxon>
        <taxon>Insecta</taxon>
        <taxon>Pterygota</taxon>
        <taxon>Neoptera</taxon>
        <taxon>Endopterygota</taxon>
        <taxon>Diptera</taxon>
        <taxon>Nematocera</taxon>
        <taxon>Sciaroidea</taxon>
        <taxon>Sciaridae</taxon>
        <taxon>Pseudolycoriella</taxon>
    </lineage>
</organism>
<evidence type="ECO:0000313" key="3">
    <source>
        <dbReference type="EMBL" id="KAJ6634963.1"/>
    </source>
</evidence>
<evidence type="ECO:0000259" key="2">
    <source>
        <dbReference type="Pfam" id="PF13843"/>
    </source>
</evidence>
<sequence>LQKRKFSFVTVDDPNSDSDSDFNYLSDESEDDLDPLYDANIPDDALHMYENDVQHTSLEEKWCSDLKDIPQFPFSTDLHGTIITDINNESSPRNVFHKIFTGEIMEIITSATNAYARELYSRPVHTSRKSPKGHDSISDDPVGTTQKIVETLMAPYFDRGHHLFMDNFYNSVTLSEYLLSKKTHVTGTLRANRRHNPREVIEAKLRKGEHIWSRKKEVCGGLQRKHGWSGSSGSDDIILEFPKKDNPMLPHTAHDGRDLIELIPSSGPVSNTRYIRETDQSSKSDTHRMEKIPIPPTHKPSYYTFDRYWQQCVTRCIIAVNDLSRPTKFV</sequence>
<reference evidence="3" key="1">
    <citation type="submission" date="2022-07" db="EMBL/GenBank/DDBJ databases">
        <authorList>
            <person name="Trinca V."/>
            <person name="Uliana J.V.C."/>
            <person name="Torres T.T."/>
            <person name="Ward R.J."/>
            <person name="Monesi N."/>
        </authorList>
    </citation>
    <scope>NUCLEOTIDE SEQUENCE</scope>
    <source>
        <strain evidence="3">HSMRA1968</strain>
        <tissue evidence="3">Whole embryos</tissue>
    </source>
</reference>
<dbReference type="PANTHER" id="PTHR46599">
    <property type="entry name" value="PIGGYBAC TRANSPOSABLE ELEMENT-DERIVED PROTEIN 4"/>
    <property type="match status" value="1"/>
</dbReference>
<keyword evidence="4" id="KW-1185">Reference proteome</keyword>
<accession>A0A9Q0RWK3</accession>
<dbReference type="InterPro" id="IPR029526">
    <property type="entry name" value="PGBD"/>
</dbReference>
<evidence type="ECO:0000313" key="4">
    <source>
        <dbReference type="Proteomes" id="UP001151699"/>
    </source>
</evidence>
<dbReference type="EMBL" id="WJQU01000004">
    <property type="protein sequence ID" value="KAJ6634963.1"/>
    <property type="molecule type" value="Genomic_DNA"/>
</dbReference>
<feature type="non-terminal residue" evidence="3">
    <location>
        <position position="330"/>
    </location>
</feature>
<feature type="non-terminal residue" evidence="3">
    <location>
        <position position="1"/>
    </location>
</feature>
<dbReference type="OrthoDB" id="123207at2759"/>
<dbReference type="Proteomes" id="UP001151699">
    <property type="component" value="Chromosome C"/>
</dbReference>